<name>A0ABV2PQL2_9BACI</name>
<keyword evidence="3" id="KW-1185">Reference proteome</keyword>
<sequence>MKKNKKRIIIILATLFFPVFILYNLFWYGWMKNKYTAYKEGLNEFVPNRSYVLSESSYLYNVKFPNYLSFVGNLGVATDDNKIALIIWPSFFGENTYGVQIKDENDQVYSIMIKRDLSVVDNENADLIKNNKEQIEILFKKAQEKWGDSVL</sequence>
<evidence type="ECO:0000313" key="2">
    <source>
        <dbReference type="EMBL" id="MET4563245.1"/>
    </source>
</evidence>
<dbReference type="EMBL" id="JBEPSB010000035">
    <property type="protein sequence ID" value="MET4563245.1"/>
    <property type="molecule type" value="Genomic_DNA"/>
</dbReference>
<organism evidence="2 3">
    <name type="scientific">Lysinibacillus parviboronicapiens</name>
    <dbReference type="NCBI Taxonomy" id="436516"/>
    <lineage>
        <taxon>Bacteria</taxon>
        <taxon>Bacillati</taxon>
        <taxon>Bacillota</taxon>
        <taxon>Bacilli</taxon>
        <taxon>Bacillales</taxon>
        <taxon>Bacillaceae</taxon>
        <taxon>Lysinibacillus</taxon>
    </lineage>
</organism>
<gene>
    <name evidence="2" type="ORF">ABIA69_004439</name>
</gene>
<protein>
    <submittedName>
        <fullName evidence="2">Uncharacterized protein</fullName>
    </submittedName>
</protein>
<dbReference type="Proteomes" id="UP001549363">
    <property type="component" value="Unassembled WGS sequence"/>
</dbReference>
<accession>A0ABV2PQL2</accession>
<dbReference type="RefSeq" id="WP_354473132.1">
    <property type="nucleotide sequence ID" value="NZ_JBEPSB010000035.1"/>
</dbReference>
<proteinExistence type="predicted"/>
<keyword evidence="1" id="KW-1133">Transmembrane helix</keyword>
<feature type="transmembrane region" description="Helical" evidence="1">
    <location>
        <begin position="7"/>
        <end position="30"/>
    </location>
</feature>
<reference evidence="2 3" key="1">
    <citation type="submission" date="2024-06" db="EMBL/GenBank/DDBJ databases">
        <title>Sorghum-associated microbial communities from plants grown in Nebraska, USA.</title>
        <authorList>
            <person name="Schachtman D."/>
        </authorList>
    </citation>
    <scope>NUCLEOTIDE SEQUENCE [LARGE SCALE GENOMIC DNA]</scope>
    <source>
        <strain evidence="2 3">736</strain>
    </source>
</reference>
<comment type="caution">
    <text evidence="2">The sequence shown here is derived from an EMBL/GenBank/DDBJ whole genome shotgun (WGS) entry which is preliminary data.</text>
</comment>
<evidence type="ECO:0000313" key="3">
    <source>
        <dbReference type="Proteomes" id="UP001549363"/>
    </source>
</evidence>
<keyword evidence="1" id="KW-0812">Transmembrane</keyword>
<keyword evidence="1" id="KW-0472">Membrane</keyword>
<evidence type="ECO:0000256" key="1">
    <source>
        <dbReference type="SAM" id="Phobius"/>
    </source>
</evidence>